<sequence length="156" mass="17029">MREPGQYRDRALAPTTTPDEMRELATSPYPFVWQALATRPDVPADVLGALVHQSDSEWNDNRLLALIARNDQANRSVLLSVLERVQRLLAAGERPYAAGLRLASRSELTVDEVSAMLASPGASRRFRAGLRASLAKRGALIDEGADRSAPSRVPVL</sequence>
<feature type="compositionally biased region" description="Basic and acidic residues" evidence="1">
    <location>
        <begin position="1"/>
        <end position="11"/>
    </location>
</feature>
<evidence type="ECO:0000256" key="1">
    <source>
        <dbReference type="SAM" id="MobiDB-lite"/>
    </source>
</evidence>
<accession>A0A7W3JAE1</accession>
<evidence type="ECO:0000313" key="2">
    <source>
        <dbReference type="EMBL" id="MBA8809222.1"/>
    </source>
</evidence>
<name>A0A7W3JAE1_9MICO</name>
<proteinExistence type="predicted"/>
<feature type="region of interest" description="Disordered" evidence="1">
    <location>
        <begin position="1"/>
        <end position="20"/>
    </location>
</feature>
<comment type="caution">
    <text evidence="2">The sequence shown here is derived from an EMBL/GenBank/DDBJ whole genome shotgun (WGS) entry which is preliminary data.</text>
</comment>
<organism evidence="2 3">
    <name type="scientific">Promicromonospora sukumoe</name>
    <dbReference type="NCBI Taxonomy" id="88382"/>
    <lineage>
        <taxon>Bacteria</taxon>
        <taxon>Bacillati</taxon>
        <taxon>Actinomycetota</taxon>
        <taxon>Actinomycetes</taxon>
        <taxon>Micrococcales</taxon>
        <taxon>Promicromonosporaceae</taxon>
        <taxon>Promicromonospora</taxon>
    </lineage>
</organism>
<evidence type="ECO:0000313" key="3">
    <source>
        <dbReference type="Proteomes" id="UP000540568"/>
    </source>
</evidence>
<dbReference type="RefSeq" id="WP_182617929.1">
    <property type="nucleotide sequence ID" value="NZ_JACGWV010000001.1"/>
</dbReference>
<protein>
    <submittedName>
        <fullName evidence="2">Uncharacterized protein</fullName>
    </submittedName>
</protein>
<dbReference type="EMBL" id="JACGWV010000001">
    <property type="protein sequence ID" value="MBA8809222.1"/>
    <property type="molecule type" value="Genomic_DNA"/>
</dbReference>
<keyword evidence="3" id="KW-1185">Reference proteome</keyword>
<reference evidence="2 3" key="1">
    <citation type="submission" date="2020-07" db="EMBL/GenBank/DDBJ databases">
        <title>Sequencing the genomes of 1000 actinobacteria strains.</title>
        <authorList>
            <person name="Klenk H.-P."/>
        </authorList>
    </citation>
    <scope>NUCLEOTIDE SEQUENCE [LARGE SCALE GENOMIC DNA]</scope>
    <source>
        <strain evidence="2 3">DSM 44121</strain>
    </source>
</reference>
<dbReference type="AlphaFoldDB" id="A0A7W3JAE1"/>
<gene>
    <name evidence="2" type="ORF">FHX71_003164</name>
</gene>
<dbReference type="Proteomes" id="UP000540568">
    <property type="component" value="Unassembled WGS sequence"/>
</dbReference>